<dbReference type="Proteomes" id="UP001370490">
    <property type="component" value="Unassembled WGS sequence"/>
</dbReference>
<dbReference type="Gene3D" id="2.30.30.870">
    <property type="entry name" value="Pelota, domain A"/>
    <property type="match status" value="1"/>
</dbReference>
<dbReference type="GO" id="GO:0070481">
    <property type="term" value="P:nuclear-transcribed mRNA catabolic process, non-stop decay"/>
    <property type="evidence" value="ECO:0007669"/>
    <property type="project" value="InterPro"/>
</dbReference>
<reference evidence="8 9" key="1">
    <citation type="submission" date="2023-12" db="EMBL/GenBank/DDBJ databases">
        <title>A high-quality genome assembly for Dillenia turbinata (Dilleniales).</title>
        <authorList>
            <person name="Chanderbali A."/>
        </authorList>
    </citation>
    <scope>NUCLEOTIDE SEQUENCE [LARGE SCALE GENOMIC DNA]</scope>
    <source>
        <strain evidence="8">LSX21</strain>
        <tissue evidence="8">Leaf</tissue>
    </source>
</reference>
<dbReference type="InterPro" id="IPR005140">
    <property type="entry name" value="eRF1_Pelota-like_N"/>
</dbReference>
<sequence>MKLVETEKLAPNQPGTVKITPEDADDLWLLYNLVSAGDLVAADTTRKIQINSGKNITSRVKINLQIRIFAVDFSKNSSEIQVRGKTTNETEHVSSGCFHTLDLETNKPFDLTKRIWDPDSILAVRDGANKSSAPDLAILLMQDGLANLFLIGKEKTKLASKIEGSRKFFEKVAIEFRKHVDFSVIRCAIIASPGSMKDEFKSHLLSLKLKQIEDKKSKIILVNTTSGNEKSLKEVISDSNIINAIKDTSTGIEIRVFKEFQSALLKDEGRACYGPTNVDVASELMAIETLLITDELYKNEEIHVRKKYVELVKMVKKWGGKALVFSRLTSMGEELATLTGVAAILRFPLHNPDDMRL</sequence>
<comment type="function">
    <text evidence="6">Component of the Pelota-HBS1L complex, a complex that recognizes stalled ribosomes and triggers the No-Go Decay (NGD) pathway. In the Pelota-HBS1L complex, pelo recognizes ribosomes stalled at the 3' end of an mRNA and engages stalled ribosomes by destabilizing mRNA in the mRNA channel.</text>
</comment>
<dbReference type="SUPFAM" id="SSF55315">
    <property type="entry name" value="L30e-like"/>
    <property type="match status" value="1"/>
</dbReference>
<gene>
    <name evidence="8" type="ORF">RJ641_025020</name>
</gene>
<dbReference type="SUPFAM" id="SSF159065">
    <property type="entry name" value="Dom34/Pelota N-terminal domain-like"/>
    <property type="match status" value="1"/>
</dbReference>
<dbReference type="GO" id="GO:0070651">
    <property type="term" value="P:nonfunctional rRNA decay"/>
    <property type="evidence" value="ECO:0007669"/>
    <property type="project" value="TreeGrafter"/>
</dbReference>
<keyword evidence="5 6" id="KW-0479">Metal-binding</keyword>
<dbReference type="FunFam" id="2.30.30.870:FF:000002">
    <property type="entry name" value="Protein pelota homolog"/>
    <property type="match status" value="1"/>
</dbReference>
<dbReference type="InterPro" id="IPR005142">
    <property type="entry name" value="eRF1_3"/>
</dbReference>
<dbReference type="GO" id="GO:0070966">
    <property type="term" value="P:nuclear-transcribed mRNA catabolic process, no-go decay"/>
    <property type="evidence" value="ECO:0007669"/>
    <property type="project" value="InterPro"/>
</dbReference>
<dbReference type="SMART" id="SM01194">
    <property type="entry name" value="eRF1_1"/>
    <property type="match status" value="1"/>
</dbReference>
<dbReference type="Pfam" id="PF03464">
    <property type="entry name" value="eRF1_2"/>
    <property type="match status" value="1"/>
</dbReference>
<dbReference type="PANTHER" id="PTHR10853">
    <property type="entry name" value="PELOTA"/>
    <property type="match status" value="1"/>
</dbReference>
<dbReference type="InterPro" id="IPR029064">
    <property type="entry name" value="Ribosomal_eL30-like_sf"/>
</dbReference>
<dbReference type="Gene3D" id="3.30.1330.30">
    <property type="match status" value="1"/>
</dbReference>
<dbReference type="GO" id="GO:0005737">
    <property type="term" value="C:cytoplasm"/>
    <property type="evidence" value="ECO:0007669"/>
    <property type="project" value="UniProtKB-SubCell"/>
</dbReference>
<dbReference type="InterPro" id="IPR042226">
    <property type="entry name" value="eFR1_2_sf"/>
</dbReference>
<dbReference type="InterPro" id="IPR004405">
    <property type="entry name" value="TF_pelota"/>
</dbReference>
<evidence type="ECO:0000313" key="8">
    <source>
        <dbReference type="EMBL" id="KAK6943918.1"/>
    </source>
</evidence>
<dbReference type="Pfam" id="PF03465">
    <property type="entry name" value="eRF1_3"/>
    <property type="match status" value="1"/>
</dbReference>
<comment type="similarity">
    <text evidence="3 6">Belongs to the eukaryotic release factor 1 family. Pelota subfamily.</text>
</comment>
<dbReference type="NCBIfam" id="TIGR00111">
    <property type="entry name" value="pelota"/>
    <property type="match status" value="1"/>
</dbReference>
<dbReference type="PANTHER" id="PTHR10853:SF3">
    <property type="entry name" value="EUKARYOTIC RELEASE FACTOR 1 (ERF1) FAMILY PROTEIN"/>
    <property type="match status" value="1"/>
</dbReference>
<dbReference type="EMBL" id="JBAMMX010000003">
    <property type="protein sequence ID" value="KAK6943918.1"/>
    <property type="molecule type" value="Genomic_DNA"/>
</dbReference>
<organism evidence="8 9">
    <name type="scientific">Dillenia turbinata</name>
    <dbReference type="NCBI Taxonomy" id="194707"/>
    <lineage>
        <taxon>Eukaryota</taxon>
        <taxon>Viridiplantae</taxon>
        <taxon>Streptophyta</taxon>
        <taxon>Embryophyta</taxon>
        <taxon>Tracheophyta</taxon>
        <taxon>Spermatophyta</taxon>
        <taxon>Magnoliopsida</taxon>
        <taxon>eudicotyledons</taxon>
        <taxon>Gunneridae</taxon>
        <taxon>Pentapetalae</taxon>
        <taxon>Dilleniales</taxon>
        <taxon>Dilleniaceae</taxon>
        <taxon>Dillenia</taxon>
    </lineage>
</organism>
<comment type="cofactor">
    <cofactor evidence="1 6">
        <name>a divalent metal cation</name>
        <dbReference type="ChEBI" id="CHEBI:60240"/>
    </cofactor>
</comment>
<feature type="domain" description="eRF1/Pelota-like N-terminal" evidence="7">
    <location>
        <begin position="1"/>
        <end position="129"/>
    </location>
</feature>
<dbReference type="AlphaFoldDB" id="A0AAN8WCB6"/>
<comment type="caution">
    <text evidence="8">The sequence shown here is derived from an EMBL/GenBank/DDBJ whole genome shotgun (WGS) entry which is preliminary data.</text>
</comment>
<comment type="subcellular location">
    <subcellularLocation>
        <location evidence="2 6">Cytoplasm</location>
    </subcellularLocation>
</comment>
<dbReference type="SUPFAM" id="SSF53137">
    <property type="entry name" value="Translational machinery components"/>
    <property type="match status" value="1"/>
</dbReference>
<dbReference type="Pfam" id="PF26356">
    <property type="entry name" value="Pelota_N"/>
    <property type="match status" value="1"/>
</dbReference>
<dbReference type="Gene3D" id="3.30.420.60">
    <property type="entry name" value="eRF1 domain 2"/>
    <property type="match status" value="1"/>
</dbReference>
<evidence type="ECO:0000256" key="3">
    <source>
        <dbReference type="ARBA" id="ARBA00009504"/>
    </source>
</evidence>
<evidence type="ECO:0000256" key="2">
    <source>
        <dbReference type="ARBA" id="ARBA00004496"/>
    </source>
</evidence>
<dbReference type="InterPro" id="IPR038069">
    <property type="entry name" value="Pelota/DOM34_N"/>
</dbReference>
<dbReference type="FunFam" id="3.30.1330.30:FF:000008">
    <property type="entry name" value="Protein pelota homolog"/>
    <property type="match status" value="1"/>
</dbReference>
<dbReference type="GO" id="GO:0032790">
    <property type="term" value="P:ribosome disassembly"/>
    <property type="evidence" value="ECO:0007669"/>
    <property type="project" value="TreeGrafter"/>
</dbReference>
<keyword evidence="4 6" id="KW-0963">Cytoplasm</keyword>
<accession>A0AAN8WCB6</accession>
<evidence type="ECO:0000313" key="9">
    <source>
        <dbReference type="Proteomes" id="UP001370490"/>
    </source>
</evidence>
<name>A0AAN8WCB6_9MAGN</name>
<dbReference type="GO" id="GO:0071025">
    <property type="term" value="P:RNA surveillance"/>
    <property type="evidence" value="ECO:0007669"/>
    <property type="project" value="InterPro"/>
</dbReference>
<protein>
    <recommendedName>
        <fullName evidence="6">Protein pelota homolog</fullName>
    </recommendedName>
</protein>
<proteinExistence type="inferred from homology"/>
<evidence type="ECO:0000256" key="1">
    <source>
        <dbReference type="ARBA" id="ARBA00001968"/>
    </source>
</evidence>
<keyword evidence="9" id="KW-1185">Reference proteome</keyword>
<evidence type="ECO:0000256" key="4">
    <source>
        <dbReference type="ARBA" id="ARBA00022490"/>
    </source>
</evidence>
<dbReference type="InterPro" id="IPR058547">
    <property type="entry name" value="Pelota_N"/>
</dbReference>
<dbReference type="InterPro" id="IPR005141">
    <property type="entry name" value="eRF1_2"/>
</dbReference>
<evidence type="ECO:0000259" key="7">
    <source>
        <dbReference type="SMART" id="SM01194"/>
    </source>
</evidence>
<evidence type="ECO:0000256" key="6">
    <source>
        <dbReference type="RuleBase" id="RU362019"/>
    </source>
</evidence>
<evidence type="ECO:0000256" key="5">
    <source>
        <dbReference type="ARBA" id="ARBA00022723"/>
    </source>
</evidence>
<dbReference type="GO" id="GO:0046872">
    <property type="term" value="F:metal ion binding"/>
    <property type="evidence" value="ECO:0007669"/>
    <property type="project" value="UniProtKB-KW"/>
</dbReference>